<proteinExistence type="predicted"/>
<dbReference type="EMBL" id="JYLF01000007">
    <property type="protein sequence ID" value="KMN12740.1"/>
    <property type="molecule type" value="Genomic_DNA"/>
</dbReference>
<dbReference type="PATRIC" id="fig|1608994.3.peg.4142"/>
<dbReference type="AlphaFoldDB" id="A0A0J6IDP2"/>
<comment type="caution">
    <text evidence="1">The sequence shown here is derived from an EMBL/GenBank/DDBJ whole genome shotgun (WGS) entry which is preliminary data.</text>
</comment>
<evidence type="ECO:0000313" key="1">
    <source>
        <dbReference type="EMBL" id="KMN12740.1"/>
    </source>
</evidence>
<accession>A0A0J6IDP2</accession>
<dbReference type="Proteomes" id="UP000036325">
    <property type="component" value="Unassembled WGS sequence"/>
</dbReference>
<dbReference type="STRING" id="1608994.TU86_17250"/>
<accession>A0A0J6IVH2</accession>
<sequence length="59" mass="6590">MQHAQDPHTVIVYPVGREMGRAINYPFACAEGESALWFSTLTEAEALDVYPRLQGEHAD</sequence>
<organism evidence="1 2">
    <name type="scientific">Pseudomonas weihenstephanensis</name>
    <dbReference type="NCBI Taxonomy" id="1608994"/>
    <lineage>
        <taxon>Bacteria</taxon>
        <taxon>Pseudomonadati</taxon>
        <taxon>Pseudomonadota</taxon>
        <taxon>Gammaproteobacteria</taxon>
        <taxon>Pseudomonadales</taxon>
        <taxon>Pseudomonadaceae</taxon>
        <taxon>Pseudomonas</taxon>
    </lineage>
</organism>
<evidence type="ECO:0000313" key="2">
    <source>
        <dbReference type="Proteomes" id="UP000036325"/>
    </source>
</evidence>
<gene>
    <name evidence="1" type="ORF">TU86_17250</name>
</gene>
<name>A0A0J6IDP2_9PSED</name>
<protein>
    <submittedName>
        <fullName evidence="1">Uncharacterized protein</fullName>
    </submittedName>
</protein>
<reference evidence="1 2" key="1">
    <citation type="submission" date="2015-02" db="EMBL/GenBank/DDBJ databases">
        <title>Pseudomonas helleri sp. nov. and Pseudomonas weihenstephanensis sp. nov., isolated from raw cows milk.</title>
        <authorList>
            <person name="von Neubeck M."/>
            <person name="Huptas C."/>
            <person name="Wenning M."/>
            <person name="Scherer S."/>
        </authorList>
    </citation>
    <scope>NUCLEOTIDE SEQUENCE [LARGE SCALE GENOMIC DNA]</scope>
    <source>
        <strain evidence="1 2">DSM 29166</strain>
    </source>
</reference>